<organism evidence="2 3">
    <name type="scientific">Armatimonas rosea</name>
    <dbReference type="NCBI Taxonomy" id="685828"/>
    <lineage>
        <taxon>Bacteria</taxon>
        <taxon>Bacillati</taxon>
        <taxon>Armatimonadota</taxon>
        <taxon>Armatimonadia</taxon>
        <taxon>Armatimonadales</taxon>
        <taxon>Armatimonadaceae</taxon>
        <taxon>Armatimonas</taxon>
    </lineage>
</organism>
<keyword evidence="1" id="KW-0732">Signal</keyword>
<protein>
    <submittedName>
        <fullName evidence="2">Uncharacterized protein</fullName>
    </submittedName>
</protein>
<dbReference type="AlphaFoldDB" id="A0A7W9SWG5"/>
<gene>
    <name evidence="2" type="ORF">HNQ39_005021</name>
</gene>
<reference evidence="2 3" key="1">
    <citation type="submission" date="2020-08" db="EMBL/GenBank/DDBJ databases">
        <title>Genomic Encyclopedia of Type Strains, Phase IV (KMG-IV): sequencing the most valuable type-strain genomes for metagenomic binning, comparative biology and taxonomic classification.</title>
        <authorList>
            <person name="Goeker M."/>
        </authorList>
    </citation>
    <scope>NUCLEOTIDE SEQUENCE [LARGE SCALE GENOMIC DNA]</scope>
    <source>
        <strain evidence="2 3">DSM 23562</strain>
    </source>
</reference>
<evidence type="ECO:0000256" key="1">
    <source>
        <dbReference type="SAM" id="SignalP"/>
    </source>
</evidence>
<feature type="signal peptide" evidence="1">
    <location>
        <begin position="1"/>
        <end position="19"/>
    </location>
</feature>
<evidence type="ECO:0000313" key="3">
    <source>
        <dbReference type="Proteomes" id="UP000520814"/>
    </source>
</evidence>
<dbReference type="RefSeq" id="WP_184203231.1">
    <property type="nucleotide sequence ID" value="NZ_JACHGW010000005.1"/>
</dbReference>
<dbReference type="Proteomes" id="UP000520814">
    <property type="component" value="Unassembled WGS sequence"/>
</dbReference>
<keyword evidence="3" id="KW-1185">Reference proteome</keyword>
<name>A0A7W9SWG5_ARMRO</name>
<feature type="chain" id="PRO_5030813490" evidence="1">
    <location>
        <begin position="20"/>
        <end position="213"/>
    </location>
</feature>
<proteinExistence type="predicted"/>
<evidence type="ECO:0000313" key="2">
    <source>
        <dbReference type="EMBL" id="MBB6053189.1"/>
    </source>
</evidence>
<comment type="caution">
    <text evidence="2">The sequence shown here is derived from an EMBL/GenBank/DDBJ whole genome shotgun (WGS) entry which is preliminary data.</text>
</comment>
<accession>A0A7W9SWG5</accession>
<sequence>MKTRLLALLFTSLAVSALAQQAGVIQLEGYEIDFSQGTFQGNFRPSGKLSITYVGRSGPAHVVGQESGTKRLSGSKVRSIRREFSARSIVIHAQEVTRGKQKVTELKDAIAKNEVMVLVEQVNTDGQKSTLKVRCDQAVFTAGAKPKTGRVEFSGNAKVWAYGMSFLQDGELNTTGGWIDLGDPDDLENKPLNFSLEGLSGAVKVRETEGKKK</sequence>
<dbReference type="EMBL" id="JACHGW010000005">
    <property type="protein sequence ID" value="MBB6053189.1"/>
    <property type="molecule type" value="Genomic_DNA"/>
</dbReference>